<evidence type="ECO:0000256" key="3">
    <source>
        <dbReference type="ARBA" id="ARBA00022833"/>
    </source>
</evidence>
<keyword evidence="8" id="KW-1185">Reference proteome</keyword>
<evidence type="ECO:0000313" key="7">
    <source>
        <dbReference type="EMBL" id="CAH9095972.1"/>
    </source>
</evidence>
<reference evidence="7" key="1">
    <citation type="submission" date="2022-07" db="EMBL/GenBank/DDBJ databases">
        <authorList>
            <person name="Macas J."/>
            <person name="Novak P."/>
            <person name="Neumann P."/>
        </authorList>
    </citation>
    <scope>NUCLEOTIDE SEQUENCE</scope>
</reference>
<keyword evidence="5" id="KW-0812">Transmembrane</keyword>
<keyword evidence="3" id="KW-0862">Zinc</keyword>
<keyword evidence="5" id="KW-0472">Membrane</keyword>
<dbReference type="PANTHER" id="PTHR31973">
    <property type="entry name" value="POLYPROTEIN, PUTATIVE-RELATED"/>
    <property type="match status" value="1"/>
</dbReference>
<keyword evidence="1" id="KW-0479">Metal-binding</keyword>
<gene>
    <name evidence="7" type="ORF">CEPIT_LOCUS13566</name>
</gene>
<evidence type="ECO:0000256" key="5">
    <source>
        <dbReference type="SAM" id="Phobius"/>
    </source>
</evidence>
<dbReference type="GO" id="GO:0008270">
    <property type="term" value="F:zinc ion binding"/>
    <property type="evidence" value="ECO:0007669"/>
    <property type="project" value="UniProtKB-KW"/>
</dbReference>
<feature type="domain" description="SWIM-type" evidence="6">
    <location>
        <begin position="88"/>
        <end position="120"/>
    </location>
</feature>
<dbReference type="PANTHER" id="PTHR31973:SF113">
    <property type="entry name" value="PROTEIN FAR1-RELATED SEQUENCE 5-LIKE"/>
    <property type="match status" value="1"/>
</dbReference>
<evidence type="ECO:0000259" key="6">
    <source>
        <dbReference type="PROSITE" id="PS50966"/>
    </source>
</evidence>
<evidence type="ECO:0000256" key="2">
    <source>
        <dbReference type="ARBA" id="ARBA00022771"/>
    </source>
</evidence>
<dbReference type="PROSITE" id="PS50966">
    <property type="entry name" value="ZF_SWIM"/>
    <property type="match status" value="1"/>
</dbReference>
<dbReference type="SMART" id="SM00575">
    <property type="entry name" value="ZnF_PMZ"/>
    <property type="match status" value="1"/>
</dbReference>
<keyword evidence="2 4" id="KW-0863">Zinc-finger</keyword>
<sequence length="234" mass="27041">MTSNCAESLNKVNVCAREYSVCKLVDFLRERMQQWFTERSEEDLKTSTFLSPKCENHLVDVQAESTRMQVKSTLYFEFEVVDRYCRSFVVNLNHKTCTCGIFQLEQFVCAHAVVAIRVRPRLSCYDFISPFYSRDSWLSTWSVVVHPIVDPQSWLVPQHVVIRFASHQVVSKDLLDVLRRPEFLLLGSFVDLDLNDKSALAAIFLGIIKNHVAILSLFLCSDYMCFCFLLPVFA</sequence>
<evidence type="ECO:0000256" key="4">
    <source>
        <dbReference type="PROSITE-ProRule" id="PRU00325"/>
    </source>
</evidence>
<dbReference type="Proteomes" id="UP001152523">
    <property type="component" value="Unassembled WGS sequence"/>
</dbReference>
<evidence type="ECO:0000313" key="8">
    <source>
        <dbReference type="Proteomes" id="UP001152523"/>
    </source>
</evidence>
<feature type="transmembrane region" description="Helical" evidence="5">
    <location>
        <begin position="212"/>
        <end position="233"/>
    </location>
</feature>
<protein>
    <recommendedName>
        <fullName evidence="6">SWIM-type domain-containing protein</fullName>
    </recommendedName>
</protein>
<organism evidence="7 8">
    <name type="scientific">Cuscuta epithymum</name>
    <dbReference type="NCBI Taxonomy" id="186058"/>
    <lineage>
        <taxon>Eukaryota</taxon>
        <taxon>Viridiplantae</taxon>
        <taxon>Streptophyta</taxon>
        <taxon>Embryophyta</taxon>
        <taxon>Tracheophyta</taxon>
        <taxon>Spermatophyta</taxon>
        <taxon>Magnoliopsida</taxon>
        <taxon>eudicotyledons</taxon>
        <taxon>Gunneridae</taxon>
        <taxon>Pentapetalae</taxon>
        <taxon>asterids</taxon>
        <taxon>lamiids</taxon>
        <taxon>Solanales</taxon>
        <taxon>Convolvulaceae</taxon>
        <taxon>Cuscuteae</taxon>
        <taxon>Cuscuta</taxon>
        <taxon>Cuscuta subgen. Cuscuta</taxon>
    </lineage>
</organism>
<evidence type="ECO:0000256" key="1">
    <source>
        <dbReference type="ARBA" id="ARBA00022723"/>
    </source>
</evidence>
<keyword evidence="5" id="KW-1133">Transmembrane helix</keyword>
<dbReference type="AlphaFoldDB" id="A0AAV0D9C5"/>
<accession>A0AAV0D9C5</accession>
<dbReference type="EMBL" id="CAMAPF010000085">
    <property type="protein sequence ID" value="CAH9095972.1"/>
    <property type="molecule type" value="Genomic_DNA"/>
</dbReference>
<dbReference type="Pfam" id="PF04434">
    <property type="entry name" value="SWIM"/>
    <property type="match status" value="1"/>
</dbReference>
<dbReference type="InterPro" id="IPR007527">
    <property type="entry name" value="Znf_SWIM"/>
</dbReference>
<name>A0AAV0D9C5_9ASTE</name>
<dbReference type="InterPro" id="IPR006564">
    <property type="entry name" value="Znf_PMZ"/>
</dbReference>
<proteinExistence type="predicted"/>
<comment type="caution">
    <text evidence="7">The sequence shown here is derived from an EMBL/GenBank/DDBJ whole genome shotgun (WGS) entry which is preliminary data.</text>
</comment>